<evidence type="ECO:0000313" key="4">
    <source>
        <dbReference type="Proteomes" id="UP000030019"/>
    </source>
</evidence>
<dbReference type="InterPro" id="IPR016195">
    <property type="entry name" value="Pol/histidinol_Pase-like"/>
</dbReference>
<dbReference type="UniPathway" id="UPA00031">
    <property type="reaction ID" value="UER00013"/>
</dbReference>
<dbReference type="PATRIC" id="fig|176090.4.peg.623"/>
<dbReference type="NCBIfam" id="NF005597">
    <property type="entry name" value="PRK07329.1"/>
    <property type="match status" value="1"/>
</dbReference>
<keyword evidence="2" id="KW-0368">Histidine biosynthesis</keyword>
<dbReference type="PANTHER" id="PTHR21039:SF0">
    <property type="entry name" value="HISTIDINOL-PHOSPHATASE"/>
    <property type="match status" value="1"/>
</dbReference>
<keyword evidence="4" id="KW-1185">Reference proteome</keyword>
<dbReference type="STRING" id="176090.SSIN_0629"/>
<dbReference type="InterPro" id="IPR010140">
    <property type="entry name" value="Histidinol_P_phosphatase_HisJ"/>
</dbReference>
<evidence type="ECO:0000313" key="3">
    <source>
        <dbReference type="EMBL" id="KGM37575.1"/>
    </source>
</evidence>
<dbReference type="PANTHER" id="PTHR21039">
    <property type="entry name" value="HISTIDINOL PHOSPHATASE-RELATED"/>
    <property type="match status" value="1"/>
</dbReference>
<reference evidence="3 4" key="1">
    <citation type="submission" date="2014-06" db="EMBL/GenBank/DDBJ databases">
        <authorList>
            <person name="Teng J.L."/>
            <person name="Huang Y."/>
            <person name="Tse H."/>
            <person name="Lau S.K."/>
            <person name="Woo P.C."/>
        </authorList>
    </citation>
    <scope>NUCLEOTIDE SEQUENCE [LARGE SCALE GENOMIC DNA]</scope>
    <source>
        <strain evidence="3 4">HKU4</strain>
    </source>
</reference>
<organism evidence="3 4">
    <name type="scientific">Streptococcus sinensis</name>
    <dbReference type="NCBI Taxonomy" id="176090"/>
    <lineage>
        <taxon>Bacteria</taxon>
        <taxon>Bacillati</taxon>
        <taxon>Bacillota</taxon>
        <taxon>Bacilli</taxon>
        <taxon>Lactobacillales</taxon>
        <taxon>Streptococcaceae</taxon>
        <taxon>Streptococcus</taxon>
    </lineage>
</organism>
<proteinExistence type="inferred from homology"/>
<comment type="catalytic activity">
    <reaction evidence="2">
        <text>L-histidinol phosphate + H2O = L-histidinol + phosphate</text>
        <dbReference type="Rhea" id="RHEA:14465"/>
        <dbReference type="ChEBI" id="CHEBI:15377"/>
        <dbReference type="ChEBI" id="CHEBI:43474"/>
        <dbReference type="ChEBI" id="CHEBI:57699"/>
        <dbReference type="ChEBI" id="CHEBI:57980"/>
        <dbReference type="EC" id="3.1.3.15"/>
    </reaction>
</comment>
<dbReference type="GO" id="GO:0004401">
    <property type="term" value="F:histidinol-phosphatase activity"/>
    <property type="evidence" value="ECO:0007669"/>
    <property type="project" value="UniProtKB-UniRule"/>
</dbReference>
<dbReference type="Gene3D" id="3.20.20.140">
    <property type="entry name" value="Metal-dependent hydrolases"/>
    <property type="match status" value="1"/>
</dbReference>
<dbReference type="RefSeq" id="WP_037615593.1">
    <property type="nucleotide sequence ID" value="NZ_JPEN01000045.1"/>
</dbReference>
<sequence length="249" mass="29037">MRDNHLHTYFSYDSEADFCDYLDHYEGEIVTTEHYDLSNPYPYQAASPHDDVPDYEAYSAKIAELNQQYDNRIKKGIEIGYYAPRKDDILAFLADKDYDLKLLSVHHNGSFDYLEVPVLQLDKMELVPRYLRELEEAIEAVPADVLAHFDYGFRKFALTVEELKTFEPELRQLFQKMIDYGLAFELNCKSMYLYGHEELYIYALSLVKELGGQRFSVGSDGHKLEHFRLKFDRVAQILADAGIEEAQLI</sequence>
<dbReference type="GO" id="GO:0000105">
    <property type="term" value="P:L-histidine biosynthetic process"/>
    <property type="evidence" value="ECO:0007669"/>
    <property type="project" value="UniProtKB-UniRule"/>
</dbReference>
<name>A0A0A0DHN9_9STRE</name>
<comment type="caution">
    <text evidence="3">The sequence shown here is derived from an EMBL/GenBank/DDBJ whole genome shotgun (WGS) entry which is preliminary data.</text>
</comment>
<comment type="pathway">
    <text evidence="2">Amino-acid biosynthesis; L-histidine biosynthesis; L-histidine from 5-phospho-alpha-D-ribose 1-diphosphate: step 8/9.</text>
</comment>
<dbReference type="eggNOG" id="COG1387">
    <property type="taxonomic scope" value="Bacteria"/>
</dbReference>
<dbReference type="Proteomes" id="UP000030019">
    <property type="component" value="Unassembled WGS sequence"/>
</dbReference>
<comment type="similarity">
    <text evidence="2">Belongs to the PHP hydrolase family. HisK subfamily.</text>
</comment>
<gene>
    <name evidence="3" type="ORF">SSIN_0629</name>
</gene>
<dbReference type="EC" id="3.1.3.15" evidence="2"/>
<dbReference type="AlphaFoldDB" id="A0A0A0DHN9"/>
<accession>A0A0A0DHN9</accession>
<keyword evidence="2" id="KW-0028">Amino-acid biosynthesis</keyword>
<evidence type="ECO:0000256" key="1">
    <source>
        <dbReference type="ARBA" id="ARBA00022801"/>
    </source>
</evidence>
<protein>
    <recommendedName>
        <fullName evidence="2">Histidinol-phosphatase</fullName>
        <shortName evidence="2">HolPase</shortName>
        <ecNumber evidence="2">3.1.3.15</ecNumber>
    </recommendedName>
</protein>
<dbReference type="EMBL" id="JPEN01000045">
    <property type="protein sequence ID" value="KGM37575.1"/>
    <property type="molecule type" value="Genomic_DNA"/>
</dbReference>
<keyword evidence="1 2" id="KW-0378">Hydrolase</keyword>
<evidence type="ECO:0000256" key="2">
    <source>
        <dbReference type="RuleBase" id="RU366003"/>
    </source>
</evidence>
<dbReference type="SUPFAM" id="SSF89550">
    <property type="entry name" value="PHP domain-like"/>
    <property type="match status" value="1"/>
</dbReference>
<dbReference type="GO" id="GO:0005737">
    <property type="term" value="C:cytoplasm"/>
    <property type="evidence" value="ECO:0007669"/>
    <property type="project" value="TreeGrafter"/>
</dbReference>